<gene>
    <name evidence="1" type="ORF">PVAP13_1NG284119</name>
</gene>
<protein>
    <submittedName>
        <fullName evidence="1">Uncharacterized protein</fullName>
    </submittedName>
</protein>
<name>A0A8T0WVQ7_PANVG</name>
<dbReference type="Proteomes" id="UP000823388">
    <property type="component" value="Chromosome 1N"/>
</dbReference>
<organism evidence="1 2">
    <name type="scientific">Panicum virgatum</name>
    <name type="common">Blackwell switchgrass</name>
    <dbReference type="NCBI Taxonomy" id="38727"/>
    <lineage>
        <taxon>Eukaryota</taxon>
        <taxon>Viridiplantae</taxon>
        <taxon>Streptophyta</taxon>
        <taxon>Embryophyta</taxon>
        <taxon>Tracheophyta</taxon>
        <taxon>Spermatophyta</taxon>
        <taxon>Magnoliopsida</taxon>
        <taxon>Liliopsida</taxon>
        <taxon>Poales</taxon>
        <taxon>Poaceae</taxon>
        <taxon>PACMAD clade</taxon>
        <taxon>Panicoideae</taxon>
        <taxon>Panicodae</taxon>
        <taxon>Paniceae</taxon>
        <taxon>Panicinae</taxon>
        <taxon>Panicum</taxon>
        <taxon>Panicum sect. Hiantes</taxon>
    </lineage>
</organism>
<comment type="caution">
    <text evidence="1">The sequence shown here is derived from an EMBL/GenBank/DDBJ whole genome shotgun (WGS) entry which is preliminary data.</text>
</comment>
<keyword evidence="2" id="KW-1185">Reference proteome</keyword>
<evidence type="ECO:0000313" key="1">
    <source>
        <dbReference type="EMBL" id="KAG2651405.1"/>
    </source>
</evidence>
<accession>A0A8T0WVQ7</accession>
<evidence type="ECO:0000313" key="2">
    <source>
        <dbReference type="Proteomes" id="UP000823388"/>
    </source>
</evidence>
<sequence>MEQVAAIWVDGSDIKRKFDRSIMLHGKSGEPCYIRAYYGCYDPLAYPFFYSGGETGWKDKKVLLEEFLVKHFPRVKRKYTRRKKSVCRCQSQ</sequence>
<dbReference type="EMBL" id="CM029038">
    <property type="protein sequence ID" value="KAG2651405.1"/>
    <property type="molecule type" value="Genomic_DNA"/>
</dbReference>
<reference evidence="1" key="1">
    <citation type="submission" date="2020-05" db="EMBL/GenBank/DDBJ databases">
        <title>WGS assembly of Panicum virgatum.</title>
        <authorList>
            <person name="Lovell J.T."/>
            <person name="Jenkins J."/>
            <person name="Shu S."/>
            <person name="Juenger T.E."/>
            <person name="Schmutz J."/>
        </authorList>
    </citation>
    <scope>NUCLEOTIDE SEQUENCE</scope>
    <source>
        <strain evidence="1">AP13</strain>
    </source>
</reference>
<proteinExistence type="predicted"/>
<dbReference type="AlphaFoldDB" id="A0A8T0WVQ7"/>